<dbReference type="EC" id="3.1.-.-" evidence="1"/>
<dbReference type="InterPro" id="IPR003477">
    <property type="entry name" value="PemK-like"/>
</dbReference>
<keyword evidence="1" id="KW-0540">Nuclease</keyword>
<evidence type="ECO:0000256" key="1">
    <source>
        <dbReference type="PIRNR" id="PIRNR033490"/>
    </source>
</evidence>
<dbReference type="PANTHER" id="PTHR33988:SF2">
    <property type="entry name" value="ENDORIBONUCLEASE MAZF"/>
    <property type="match status" value="1"/>
</dbReference>
<dbReference type="GO" id="GO:0006402">
    <property type="term" value="P:mRNA catabolic process"/>
    <property type="evidence" value="ECO:0007669"/>
    <property type="project" value="TreeGrafter"/>
</dbReference>
<dbReference type="Gene3D" id="2.30.30.110">
    <property type="match status" value="1"/>
</dbReference>
<dbReference type="GO" id="GO:0016787">
    <property type="term" value="F:hydrolase activity"/>
    <property type="evidence" value="ECO:0007669"/>
    <property type="project" value="UniProtKB-KW"/>
</dbReference>
<dbReference type="InterPro" id="IPR011067">
    <property type="entry name" value="Plasmid_toxin/cell-grow_inhib"/>
</dbReference>
<dbReference type="SUPFAM" id="SSF50118">
    <property type="entry name" value="Cell growth inhibitor/plasmid maintenance toxic component"/>
    <property type="match status" value="1"/>
</dbReference>
<evidence type="ECO:0000313" key="3">
    <source>
        <dbReference type="Proteomes" id="UP000245539"/>
    </source>
</evidence>
<dbReference type="RefSeq" id="WP_109839881.1">
    <property type="nucleotide sequence ID" value="NZ_QGKM01000110.1"/>
</dbReference>
<dbReference type="GO" id="GO:0003677">
    <property type="term" value="F:DNA binding"/>
    <property type="evidence" value="ECO:0007669"/>
    <property type="project" value="InterPro"/>
</dbReference>
<dbReference type="PANTHER" id="PTHR33988">
    <property type="entry name" value="ENDORIBONUCLEASE MAZF-RELATED"/>
    <property type="match status" value="1"/>
</dbReference>
<dbReference type="EMBL" id="QGKM01000110">
    <property type="protein sequence ID" value="PWQ92217.1"/>
    <property type="molecule type" value="Genomic_DNA"/>
</dbReference>
<protein>
    <recommendedName>
        <fullName evidence="1">mRNA interferase</fullName>
        <ecNumber evidence="1">3.1.-.-</ecNumber>
    </recommendedName>
</protein>
<name>A0A317C1I3_9GAMM</name>
<dbReference type="Proteomes" id="UP000245539">
    <property type="component" value="Unassembled WGS sequence"/>
</dbReference>
<comment type="similarity">
    <text evidence="1">Belongs to the PemK/MazF family.</text>
</comment>
<keyword evidence="1" id="KW-0255">Endonuclease</keyword>
<dbReference type="PIRSF" id="PIRSF033490">
    <property type="entry name" value="MazF"/>
    <property type="match status" value="1"/>
</dbReference>
<proteinExistence type="inferred from homology"/>
<evidence type="ECO:0000313" key="2">
    <source>
        <dbReference type="EMBL" id="PWQ92217.1"/>
    </source>
</evidence>
<accession>A0A317C1I3</accession>
<dbReference type="Pfam" id="PF02452">
    <property type="entry name" value="PemK_toxin"/>
    <property type="match status" value="1"/>
</dbReference>
<reference evidence="2 3" key="1">
    <citation type="submission" date="2018-05" db="EMBL/GenBank/DDBJ databases">
        <title>Leucothrix arctica sp. nov., isolated from Arctic seawater.</title>
        <authorList>
            <person name="Choi A."/>
            <person name="Baek K."/>
        </authorList>
    </citation>
    <scope>NUCLEOTIDE SEQUENCE [LARGE SCALE GENOMIC DNA]</scope>
    <source>
        <strain evidence="2 3">JCM 18388</strain>
    </source>
</reference>
<dbReference type="GO" id="GO:0016075">
    <property type="term" value="P:rRNA catabolic process"/>
    <property type="evidence" value="ECO:0007669"/>
    <property type="project" value="TreeGrafter"/>
</dbReference>
<organism evidence="2 3">
    <name type="scientific">Leucothrix pacifica</name>
    <dbReference type="NCBI Taxonomy" id="1247513"/>
    <lineage>
        <taxon>Bacteria</taxon>
        <taxon>Pseudomonadati</taxon>
        <taxon>Pseudomonadota</taxon>
        <taxon>Gammaproteobacteria</taxon>
        <taxon>Thiotrichales</taxon>
        <taxon>Thiotrichaceae</taxon>
        <taxon>Leucothrix</taxon>
    </lineage>
</organism>
<dbReference type="AlphaFoldDB" id="A0A317C1I3"/>
<keyword evidence="3" id="KW-1185">Reference proteome</keyword>
<comment type="caution">
    <text evidence="2">The sequence shown here is derived from an EMBL/GenBank/DDBJ whole genome shotgun (WGS) entry which is preliminary data.</text>
</comment>
<gene>
    <name evidence="2" type="ORF">DKW60_22400</name>
</gene>
<keyword evidence="1" id="KW-0378">Hydrolase</keyword>
<dbReference type="OrthoDB" id="9808744at2"/>
<sequence length="112" mass="12327">MKRGEIWWASMEDPQGSAPGFRRPVIIVSSNDFNKSQINTVIIVTVTSNLRLADAPGNFRLPKKVSKLSRDSVANVSQLVTLDKSFLTEVVGKLDSKHANLLDSGLRLALHL</sequence>
<dbReference type="GO" id="GO:0004521">
    <property type="term" value="F:RNA endonuclease activity"/>
    <property type="evidence" value="ECO:0007669"/>
    <property type="project" value="TreeGrafter"/>
</dbReference>
<comment type="function">
    <text evidence="1">Toxic component of a type II toxin-antitoxin (TA) system.</text>
</comment>